<dbReference type="PANTHER" id="PTHR24221:SF647">
    <property type="entry name" value="BLL6336 PROTEIN"/>
    <property type="match status" value="1"/>
</dbReference>
<dbReference type="RefSeq" id="WP_129221394.1">
    <property type="nucleotide sequence ID" value="NZ_QYBC01000022.1"/>
</dbReference>
<evidence type="ECO:0000256" key="1">
    <source>
        <dbReference type="ARBA" id="ARBA00004651"/>
    </source>
</evidence>
<reference evidence="15 16" key="1">
    <citation type="submission" date="2018-09" db="EMBL/GenBank/DDBJ databases">
        <authorList>
            <person name="Grouzdev D.S."/>
            <person name="Krutkina M.S."/>
        </authorList>
    </citation>
    <scope>NUCLEOTIDE SEQUENCE [LARGE SCALE GENOMIC DNA]</scope>
    <source>
        <strain evidence="15 16">RmlP001</strain>
    </source>
</reference>
<accession>A0A4Q2R844</accession>
<dbReference type="PANTHER" id="PTHR24221">
    <property type="entry name" value="ATP-BINDING CASSETTE SUB-FAMILY B"/>
    <property type="match status" value="1"/>
</dbReference>
<dbReference type="GO" id="GO:0140359">
    <property type="term" value="F:ABC-type transporter activity"/>
    <property type="evidence" value="ECO:0007669"/>
    <property type="project" value="InterPro"/>
</dbReference>
<dbReference type="InterPro" id="IPR003439">
    <property type="entry name" value="ABC_transporter-like_ATP-bd"/>
</dbReference>
<dbReference type="InterPro" id="IPR027417">
    <property type="entry name" value="P-loop_NTPase"/>
</dbReference>
<evidence type="ECO:0000256" key="11">
    <source>
        <dbReference type="SAM" id="Phobius"/>
    </source>
</evidence>
<dbReference type="SUPFAM" id="SSF52540">
    <property type="entry name" value="P-loop containing nucleoside triphosphate hydrolases"/>
    <property type="match status" value="1"/>
</dbReference>
<evidence type="ECO:0000313" key="15">
    <source>
        <dbReference type="EMBL" id="RYB02183.1"/>
    </source>
</evidence>
<feature type="transmembrane region" description="Helical" evidence="11">
    <location>
        <begin position="183"/>
        <end position="208"/>
    </location>
</feature>
<keyword evidence="5 11" id="KW-0812">Transmembrane</keyword>
<keyword evidence="4" id="KW-1003">Cell membrane</keyword>
<feature type="region of interest" description="Disordered" evidence="10">
    <location>
        <begin position="1"/>
        <end position="40"/>
    </location>
</feature>
<dbReference type="GO" id="GO:0005524">
    <property type="term" value="F:ATP binding"/>
    <property type="evidence" value="ECO:0007669"/>
    <property type="project" value="UniProtKB-KW"/>
</dbReference>
<evidence type="ECO:0000313" key="16">
    <source>
        <dbReference type="Proteomes" id="UP000289411"/>
    </source>
</evidence>
<dbReference type="SUPFAM" id="SSF90123">
    <property type="entry name" value="ABC transporter transmembrane region"/>
    <property type="match status" value="1"/>
</dbReference>
<evidence type="ECO:0000256" key="2">
    <source>
        <dbReference type="ARBA" id="ARBA00005417"/>
    </source>
</evidence>
<feature type="transmembrane region" description="Helical" evidence="11">
    <location>
        <begin position="220"/>
        <end position="240"/>
    </location>
</feature>
<keyword evidence="7" id="KW-0067">ATP-binding</keyword>
<protein>
    <submittedName>
        <fullName evidence="15">Type I secretion system permease/ATPase</fullName>
    </submittedName>
</protein>
<dbReference type="GO" id="GO:0006508">
    <property type="term" value="P:proteolysis"/>
    <property type="evidence" value="ECO:0007669"/>
    <property type="project" value="InterPro"/>
</dbReference>
<dbReference type="AlphaFoldDB" id="A0A4Q2R844"/>
<feature type="domain" description="Peptidase C39" evidence="14">
    <location>
        <begin position="28"/>
        <end position="154"/>
    </location>
</feature>
<dbReference type="InterPro" id="IPR017871">
    <property type="entry name" value="ABC_transporter-like_CS"/>
</dbReference>
<dbReference type="EMBL" id="QYBC01000022">
    <property type="protein sequence ID" value="RYB02183.1"/>
    <property type="molecule type" value="Genomic_DNA"/>
</dbReference>
<evidence type="ECO:0000256" key="4">
    <source>
        <dbReference type="ARBA" id="ARBA00022475"/>
    </source>
</evidence>
<dbReference type="InterPro" id="IPR036640">
    <property type="entry name" value="ABC1_TM_sf"/>
</dbReference>
<gene>
    <name evidence="15" type="ORF">D3272_22135</name>
</gene>
<sequence length="742" mass="81442">MSLSTVAEKVEPGSGEQKPVPVAPQPAQAAPPPPPADTGLPSLALVANFHKLACDIDQVRHEMGLGTKPCSSIDIVRAAKLVKLKARRLTKQPAKALVGVPLPAMLEMKDGSFWIYGRRHDDGKMRLVNAVTRDVKNLSDDELAPEWGGTLLLFARRSSLKQEVGSFSLSWFLPSLWRYRRPLASVIVASLFIQLCTLASPLLFQIVIDKVLTHKGMSTLYMVILGMCLVGLFQALLTWLRTYMLTHTTSRIDVELGAKLFDHMVRLPLNYFETRATGQTVARMREIEQVRNFLTGSALLTGLDVIFSVVLIVVMVAYSPFLSVIALLSLPVYVVIGYIMRPLLMERMKDKFNKSALSQQFLVESIVGIQTVKAMAIEPVLRQDWEEKLAAYVGSSFDAVSIANVGQNAFQYVSKLSTAAVLFFGAQAVINGDLTVGGLIAFNMIFGQVTGPILRLSQLWQDFQQVQISVDRLGDIMNNFPESTSMAQAHLPPAKGEVQVRGMTFRYEPGGREILKNINLAIPAGQVIGIVGPSGSGKSTLTKLVQRLYTPERGQILVDGIDVAQVDPAWLRRQVGVVLQENLLFNKTVHENIALVNPAMSRAQVIAMARLSGADEFINRLPLGYDTMIVERGANLSGGQRQRLAIARALAANPRILILDEATSALDYESERIIQDNMRHIVHGRTVIIIAHRLAAVRGCHRIIAVQDGSIVEDGSHNELLALPTSLYGRLWRIQAGESAAA</sequence>
<dbReference type="InterPro" id="IPR010132">
    <property type="entry name" value="ATPase_T1SS_HlyB"/>
</dbReference>
<dbReference type="Pfam" id="PF03412">
    <property type="entry name" value="Peptidase_C39"/>
    <property type="match status" value="1"/>
</dbReference>
<evidence type="ECO:0000256" key="5">
    <source>
        <dbReference type="ARBA" id="ARBA00022692"/>
    </source>
</evidence>
<dbReference type="GO" id="GO:0034040">
    <property type="term" value="F:ATPase-coupled lipid transmembrane transporter activity"/>
    <property type="evidence" value="ECO:0007669"/>
    <property type="project" value="TreeGrafter"/>
</dbReference>
<dbReference type="Gene3D" id="3.90.70.10">
    <property type="entry name" value="Cysteine proteinases"/>
    <property type="match status" value="1"/>
</dbReference>
<dbReference type="Gene3D" id="3.40.50.300">
    <property type="entry name" value="P-loop containing nucleotide triphosphate hydrolases"/>
    <property type="match status" value="1"/>
</dbReference>
<dbReference type="GO" id="GO:0030253">
    <property type="term" value="P:protein secretion by the type I secretion system"/>
    <property type="evidence" value="ECO:0007669"/>
    <property type="project" value="InterPro"/>
</dbReference>
<feature type="transmembrane region" description="Helical" evidence="11">
    <location>
        <begin position="324"/>
        <end position="344"/>
    </location>
</feature>
<dbReference type="FunFam" id="3.40.50.300:FF:000299">
    <property type="entry name" value="ABC transporter ATP-binding protein/permease"/>
    <property type="match status" value="1"/>
</dbReference>
<feature type="domain" description="ABC transmembrane type-1" evidence="13">
    <location>
        <begin position="186"/>
        <end position="465"/>
    </location>
</feature>
<evidence type="ECO:0000256" key="7">
    <source>
        <dbReference type="ARBA" id="ARBA00022840"/>
    </source>
</evidence>
<evidence type="ECO:0000259" key="13">
    <source>
        <dbReference type="PROSITE" id="PS50929"/>
    </source>
</evidence>
<feature type="compositionally biased region" description="Pro residues" evidence="10">
    <location>
        <begin position="21"/>
        <end position="36"/>
    </location>
</feature>
<evidence type="ECO:0000256" key="10">
    <source>
        <dbReference type="SAM" id="MobiDB-lite"/>
    </source>
</evidence>
<evidence type="ECO:0000256" key="8">
    <source>
        <dbReference type="ARBA" id="ARBA00022989"/>
    </source>
</evidence>
<dbReference type="Pfam" id="PF00005">
    <property type="entry name" value="ABC_tran"/>
    <property type="match status" value="1"/>
</dbReference>
<dbReference type="Gene3D" id="1.20.1560.10">
    <property type="entry name" value="ABC transporter type 1, transmembrane domain"/>
    <property type="match status" value="1"/>
</dbReference>
<dbReference type="NCBIfam" id="TIGR01846">
    <property type="entry name" value="type_I_sec_HlyB"/>
    <property type="match status" value="1"/>
</dbReference>
<dbReference type="InterPro" id="IPR011527">
    <property type="entry name" value="ABC1_TM_dom"/>
</dbReference>
<dbReference type="Proteomes" id="UP000289411">
    <property type="component" value="Unassembled WGS sequence"/>
</dbReference>
<evidence type="ECO:0000259" key="14">
    <source>
        <dbReference type="PROSITE" id="PS50990"/>
    </source>
</evidence>
<dbReference type="GO" id="GO:0030256">
    <property type="term" value="C:type I protein secretion system complex"/>
    <property type="evidence" value="ECO:0007669"/>
    <property type="project" value="InterPro"/>
</dbReference>
<dbReference type="CDD" id="cd18588">
    <property type="entry name" value="ABC_6TM_CyaB_HlyB_like"/>
    <property type="match status" value="1"/>
</dbReference>
<comment type="similarity">
    <text evidence="2">Belongs to the ABC transporter superfamily.</text>
</comment>
<evidence type="ECO:0000256" key="9">
    <source>
        <dbReference type="ARBA" id="ARBA00023136"/>
    </source>
</evidence>
<dbReference type="InterPro" id="IPR003593">
    <property type="entry name" value="AAA+_ATPase"/>
</dbReference>
<dbReference type="OrthoDB" id="9787557at2"/>
<keyword evidence="6" id="KW-0547">Nucleotide-binding</keyword>
<comment type="subcellular location">
    <subcellularLocation>
        <location evidence="1">Cell membrane</location>
        <topology evidence="1">Multi-pass membrane protein</topology>
    </subcellularLocation>
</comment>
<reference evidence="15 16" key="2">
    <citation type="submission" date="2019-02" db="EMBL/GenBank/DDBJ databases">
        <title>'Lichenibacterium ramalinii' gen. nov. sp. nov., 'Lichenibacterium minor' gen. nov. sp. nov.</title>
        <authorList>
            <person name="Pankratov T."/>
        </authorList>
    </citation>
    <scope>NUCLEOTIDE SEQUENCE [LARGE SCALE GENOMIC DNA]</scope>
    <source>
        <strain evidence="15 16">RmlP001</strain>
    </source>
</reference>
<evidence type="ECO:0000256" key="3">
    <source>
        <dbReference type="ARBA" id="ARBA00022448"/>
    </source>
</evidence>
<dbReference type="InterPro" id="IPR039421">
    <property type="entry name" value="Type_1_exporter"/>
</dbReference>
<comment type="caution">
    <text evidence="15">The sequence shown here is derived from an EMBL/GenBank/DDBJ whole genome shotgun (WGS) entry which is preliminary data.</text>
</comment>
<evidence type="ECO:0000259" key="12">
    <source>
        <dbReference type="PROSITE" id="PS50893"/>
    </source>
</evidence>
<dbReference type="InterPro" id="IPR005074">
    <property type="entry name" value="Peptidase_C39"/>
</dbReference>
<keyword evidence="3" id="KW-0813">Transport</keyword>
<name>A0A4Q2R844_9HYPH</name>
<feature type="domain" description="ABC transporter" evidence="12">
    <location>
        <begin position="498"/>
        <end position="733"/>
    </location>
</feature>
<keyword evidence="16" id="KW-1185">Reference proteome</keyword>
<dbReference type="GO" id="GO:0008233">
    <property type="term" value="F:peptidase activity"/>
    <property type="evidence" value="ECO:0007669"/>
    <property type="project" value="InterPro"/>
</dbReference>
<dbReference type="PROSITE" id="PS00211">
    <property type="entry name" value="ABC_TRANSPORTER_1"/>
    <property type="match status" value="1"/>
</dbReference>
<dbReference type="GO" id="GO:0016887">
    <property type="term" value="F:ATP hydrolysis activity"/>
    <property type="evidence" value="ECO:0007669"/>
    <property type="project" value="InterPro"/>
</dbReference>
<evidence type="ECO:0000256" key="6">
    <source>
        <dbReference type="ARBA" id="ARBA00022741"/>
    </source>
</evidence>
<organism evidence="15 16">
    <name type="scientific">Lichenibacterium ramalinae</name>
    <dbReference type="NCBI Taxonomy" id="2316527"/>
    <lineage>
        <taxon>Bacteria</taxon>
        <taxon>Pseudomonadati</taxon>
        <taxon>Pseudomonadota</taxon>
        <taxon>Alphaproteobacteria</taxon>
        <taxon>Hyphomicrobiales</taxon>
        <taxon>Lichenihabitantaceae</taxon>
        <taxon>Lichenibacterium</taxon>
    </lineage>
</organism>
<feature type="transmembrane region" description="Helical" evidence="11">
    <location>
        <begin position="293"/>
        <end position="318"/>
    </location>
</feature>
<dbReference type="Pfam" id="PF00664">
    <property type="entry name" value="ABC_membrane"/>
    <property type="match status" value="1"/>
</dbReference>
<dbReference type="GO" id="GO:0005886">
    <property type="term" value="C:plasma membrane"/>
    <property type="evidence" value="ECO:0007669"/>
    <property type="project" value="UniProtKB-SubCell"/>
</dbReference>
<dbReference type="PROSITE" id="PS50990">
    <property type="entry name" value="PEPTIDASE_C39"/>
    <property type="match status" value="1"/>
</dbReference>
<keyword evidence="8 11" id="KW-1133">Transmembrane helix</keyword>
<proteinExistence type="inferred from homology"/>
<dbReference type="PROSITE" id="PS50929">
    <property type="entry name" value="ABC_TM1F"/>
    <property type="match status" value="1"/>
</dbReference>
<dbReference type="SMART" id="SM00382">
    <property type="entry name" value="AAA"/>
    <property type="match status" value="1"/>
</dbReference>
<dbReference type="PROSITE" id="PS50893">
    <property type="entry name" value="ABC_TRANSPORTER_2"/>
    <property type="match status" value="1"/>
</dbReference>
<keyword evidence="9 11" id="KW-0472">Membrane</keyword>